<dbReference type="OrthoDB" id="8942186at2759"/>
<feature type="compositionally biased region" description="Acidic residues" evidence="1">
    <location>
        <begin position="35"/>
        <end position="44"/>
    </location>
</feature>
<dbReference type="CDD" id="cd22255">
    <property type="entry name" value="PBD_PPP1R3A"/>
    <property type="match status" value="1"/>
</dbReference>
<gene>
    <name evidence="3" type="ORF">AGOR_G00162380</name>
</gene>
<dbReference type="PANTHER" id="PTHR12307">
    <property type="entry name" value="PROTEIN PHOSPHATASE 1 REGULATORY SUBUNIT"/>
    <property type="match status" value="1"/>
</dbReference>
<name>A0A8T3D8V0_9TELE</name>
<dbReference type="PANTHER" id="PTHR12307:SF40">
    <property type="entry name" value="PROTEIN PHOSPHATASE 1 REGULATORY SUBUNIT 3F"/>
    <property type="match status" value="1"/>
</dbReference>
<dbReference type="GO" id="GO:0005979">
    <property type="term" value="P:regulation of glycogen biosynthetic process"/>
    <property type="evidence" value="ECO:0007669"/>
    <property type="project" value="TreeGrafter"/>
</dbReference>
<dbReference type="GO" id="GO:0000164">
    <property type="term" value="C:protein phosphatase type 1 complex"/>
    <property type="evidence" value="ECO:0007669"/>
    <property type="project" value="TreeGrafter"/>
</dbReference>
<feature type="region of interest" description="Disordered" evidence="1">
    <location>
        <begin position="22"/>
        <end position="60"/>
    </location>
</feature>
<dbReference type="PROSITE" id="PS51159">
    <property type="entry name" value="CBM21"/>
    <property type="match status" value="1"/>
</dbReference>
<evidence type="ECO:0000313" key="4">
    <source>
        <dbReference type="Proteomes" id="UP000829720"/>
    </source>
</evidence>
<protein>
    <recommendedName>
        <fullName evidence="2">CBM21 domain-containing protein</fullName>
    </recommendedName>
</protein>
<accession>A0A8T3D8V0</accession>
<dbReference type="GO" id="GO:0008157">
    <property type="term" value="F:protein phosphatase 1 binding"/>
    <property type="evidence" value="ECO:0007669"/>
    <property type="project" value="TreeGrafter"/>
</dbReference>
<dbReference type="Proteomes" id="UP000829720">
    <property type="component" value="Unassembled WGS sequence"/>
</dbReference>
<reference evidence="3" key="1">
    <citation type="submission" date="2021-01" db="EMBL/GenBank/DDBJ databases">
        <authorList>
            <person name="Zahm M."/>
            <person name="Roques C."/>
            <person name="Cabau C."/>
            <person name="Klopp C."/>
            <person name="Donnadieu C."/>
            <person name="Jouanno E."/>
            <person name="Lampietro C."/>
            <person name="Louis A."/>
            <person name="Herpin A."/>
            <person name="Echchiki A."/>
            <person name="Berthelot C."/>
            <person name="Parey E."/>
            <person name="Roest-Crollius H."/>
            <person name="Braasch I."/>
            <person name="Postlethwait J."/>
            <person name="Bobe J."/>
            <person name="Montfort J."/>
            <person name="Bouchez O."/>
            <person name="Begum T."/>
            <person name="Mejri S."/>
            <person name="Adams A."/>
            <person name="Chen W.-J."/>
            <person name="Guiguen Y."/>
        </authorList>
    </citation>
    <scope>NUCLEOTIDE SEQUENCE</scope>
    <source>
        <tissue evidence="3">Blood</tissue>
    </source>
</reference>
<dbReference type="InterPro" id="IPR005036">
    <property type="entry name" value="CBM21_dom"/>
</dbReference>
<evidence type="ECO:0000256" key="1">
    <source>
        <dbReference type="SAM" id="MobiDB-lite"/>
    </source>
</evidence>
<dbReference type="Gene3D" id="2.60.40.2440">
    <property type="entry name" value="Carbohydrate binding type-21 domain"/>
    <property type="match status" value="1"/>
</dbReference>
<keyword evidence="4" id="KW-1185">Reference proteome</keyword>
<dbReference type="Pfam" id="PF03370">
    <property type="entry name" value="CBM_21"/>
    <property type="match status" value="1"/>
</dbReference>
<proteinExistence type="predicted"/>
<dbReference type="AlphaFoldDB" id="A0A8T3D8V0"/>
<dbReference type="InterPro" id="IPR038175">
    <property type="entry name" value="CBM21_dom_sf"/>
</dbReference>
<evidence type="ECO:0000259" key="2">
    <source>
        <dbReference type="PROSITE" id="PS51159"/>
    </source>
</evidence>
<sequence length="341" mass="38974">MSNENENKLLTIPVHEALFQTVKNSSSTEDGSSVNDEDDEEVEESYTLKPRSSPVPRRRGMSIFDETAEYMKMRLALPSRRVSFVDSQGGDLVEVKEFVAFDSDEEEDPRWEEEQARYRTAQRQPIYQVCPDFEALTSAELVLAVHTNKVEVESVSCVEDEPLAFTGLIRVLNICFNKAVYVRFTMDSWGTFFDYPADYVQGSNDVETDQYSFKLTFAPPYITNGSRIEFVVRYETPEGDFWANNTGRNYVMVLNLSYKNESGQDGANDRKVKSILKPTDYRMEDNFEECLDEDKEEDSSNKEVVVLKPCPVLPQIIQPEIDIEVRQGTAPPVVKMLHVTP</sequence>
<dbReference type="EMBL" id="JAERUA010000014">
    <property type="protein sequence ID" value="KAI1891188.1"/>
    <property type="molecule type" value="Genomic_DNA"/>
</dbReference>
<comment type="caution">
    <text evidence="3">The sequence shown here is derived from an EMBL/GenBank/DDBJ whole genome shotgun (WGS) entry which is preliminary data.</text>
</comment>
<feature type="domain" description="CBM21" evidence="2">
    <location>
        <begin position="144"/>
        <end position="253"/>
    </location>
</feature>
<dbReference type="GO" id="GO:2001069">
    <property type="term" value="F:glycogen binding"/>
    <property type="evidence" value="ECO:0007669"/>
    <property type="project" value="TreeGrafter"/>
</dbReference>
<evidence type="ECO:0000313" key="3">
    <source>
        <dbReference type="EMBL" id="KAI1891188.1"/>
    </source>
</evidence>
<dbReference type="InterPro" id="IPR050782">
    <property type="entry name" value="PP1_regulatory_subunit_3"/>
</dbReference>
<organism evidence="3 4">
    <name type="scientific">Albula goreensis</name>
    <dbReference type="NCBI Taxonomy" id="1534307"/>
    <lineage>
        <taxon>Eukaryota</taxon>
        <taxon>Metazoa</taxon>
        <taxon>Chordata</taxon>
        <taxon>Craniata</taxon>
        <taxon>Vertebrata</taxon>
        <taxon>Euteleostomi</taxon>
        <taxon>Actinopterygii</taxon>
        <taxon>Neopterygii</taxon>
        <taxon>Teleostei</taxon>
        <taxon>Albuliformes</taxon>
        <taxon>Albulidae</taxon>
        <taxon>Albula</taxon>
    </lineage>
</organism>